<evidence type="ECO:0000313" key="2">
    <source>
        <dbReference type="Proteomes" id="UP001152531"/>
    </source>
</evidence>
<name>A0ACA9Y033_9ASCO</name>
<keyword evidence="2" id="KW-1185">Reference proteome</keyword>
<proteinExistence type="predicted"/>
<sequence>MNFNQQGLNGNGIPPQYGGMGSGNPSNPQQQQQIDIEHQLAKLTPQQLQQLRQKPNLEPIVTSFIQKQQLAQQQMMQQRMGNDQNNMYMNNQSMAGNNPALAAALQKQQMMSRQPRPQMSQQNLQAQMNMRNTNSTALAAAGARQLSQRVPSGPPGQPMGNTFGGVPGAPGAVSGMGAAMGGQPGQFPSGNLPGSGPQIPGQTLGRPMPHSSNSQPPSKVATNQGYTNYPPVPTDVQQKISLKTLSTPDEWSKKLKDEGKEDEITAELKLYEDINAKEFKFKSSSSRQHDSNRHLNEQLIKDLRTYNEIKQLRMKAIHTSSQNQFNNSIWGEGYQGYGNGISNTTSQNILPMNRKRYSKVGESAYSERELNKIILDDLSNNPKRHLVPIRLEFEQERDKFKLRDTFLWDLNEKNITIEQFVEILLEDYKFIHKQHLNTILISVKEQIKDYHQKPEKTMGEIRIPIRINITINNTQFSDQFEWDILNFEENDPEEFSQILCDEMSLPGEFATAIAHTIREQTQIFHKALFLVGYAFDGSAVNEDEIRSHLLPPLRLMSQDKSQYGSLVDDYFSILRNPTSVNDYSPTLTKLTQVEIDKLDKEMERDSRRKRRHVNNDEPSLSLSSRGTSRRGQLHVARGGPVLPDLSDFPKTFRTPQPSSVLPGGVDLGVPDIYSYNEVIVHRTQVANNEFKPPRPKTDRVIFNHDQYNGRFLVRIKYHM</sequence>
<dbReference type="Proteomes" id="UP001152531">
    <property type="component" value="Unassembled WGS sequence"/>
</dbReference>
<comment type="caution">
    <text evidence="1">The sequence shown here is derived from an EMBL/GenBank/DDBJ whole genome shotgun (WGS) entry which is preliminary data.</text>
</comment>
<evidence type="ECO:0000313" key="1">
    <source>
        <dbReference type="EMBL" id="CAH6718277.1"/>
    </source>
</evidence>
<protein>
    <submittedName>
        <fullName evidence="1">Uncharacterized protein</fullName>
    </submittedName>
</protein>
<gene>
    <name evidence="1" type="ORF">CLIB1444_01S03158</name>
</gene>
<reference evidence="1" key="1">
    <citation type="submission" date="2022-06" db="EMBL/GenBank/DDBJ databases">
        <authorList>
            <person name="Legras J.-L."/>
            <person name="Devillers H."/>
            <person name="Grondin C."/>
        </authorList>
    </citation>
    <scope>NUCLEOTIDE SEQUENCE</scope>
    <source>
        <strain evidence="1">CLIB 1444</strain>
    </source>
</reference>
<accession>A0ACA9Y033</accession>
<organism evidence="1 2">
    <name type="scientific">[Candida] jaroonii</name>
    <dbReference type="NCBI Taxonomy" id="467808"/>
    <lineage>
        <taxon>Eukaryota</taxon>
        <taxon>Fungi</taxon>
        <taxon>Dikarya</taxon>
        <taxon>Ascomycota</taxon>
        <taxon>Saccharomycotina</taxon>
        <taxon>Pichiomycetes</taxon>
        <taxon>Debaryomycetaceae</taxon>
        <taxon>Yamadazyma</taxon>
    </lineage>
</organism>
<dbReference type="EMBL" id="CALSDN010000001">
    <property type="protein sequence ID" value="CAH6718277.1"/>
    <property type="molecule type" value="Genomic_DNA"/>
</dbReference>